<proteinExistence type="predicted"/>
<dbReference type="Proteomes" id="UP000660745">
    <property type="component" value="Unassembled WGS sequence"/>
</dbReference>
<protein>
    <submittedName>
        <fullName evidence="1">Uncharacterized protein</fullName>
    </submittedName>
</protein>
<dbReference type="EMBL" id="BMNK01000005">
    <property type="protein sequence ID" value="GGP07225.1"/>
    <property type="molecule type" value="Genomic_DNA"/>
</dbReference>
<gene>
    <name evidence="1" type="ORF">GCM10012278_34150</name>
</gene>
<keyword evidence="2" id="KW-1185">Reference proteome</keyword>
<organism evidence="1 2">
    <name type="scientific">Nonomuraea glycinis</name>
    <dbReference type="NCBI Taxonomy" id="2047744"/>
    <lineage>
        <taxon>Bacteria</taxon>
        <taxon>Bacillati</taxon>
        <taxon>Actinomycetota</taxon>
        <taxon>Actinomycetes</taxon>
        <taxon>Streptosporangiales</taxon>
        <taxon>Streptosporangiaceae</taxon>
        <taxon>Nonomuraea</taxon>
    </lineage>
</organism>
<dbReference type="AlphaFoldDB" id="A0A918A5M7"/>
<evidence type="ECO:0000313" key="1">
    <source>
        <dbReference type="EMBL" id="GGP07225.1"/>
    </source>
</evidence>
<evidence type="ECO:0000313" key="2">
    <source>
        <dbReference type="Proteomes" id="UP000660745"/>
    </source>
</evidence>
<reference evidence="1" key="1">
    <citation type="journal article" date="2014" name="Int. J. Syst. Evol. Microbiol.">
        <title>Complete genome sequence of Corynebacterium casei LMG S-19264T (=DSM 44701T), isolated from a smear-ripened cheese.</title>
        <authorList>
            <consortium name="US DOE Joint Genome Institute (JGI-PGF)"/>
            <person name="Walter F."/>
            <person name="Albersmeier A."/>
            <person name="Kalinowski J."/>
            <person name="Ruckert C."/>
        </authorList>
    </citation>
    <scope>NUCLEOTIDE SEQUENCE</scope>
    <source>
        <strain evidence="1">CGMCC 4.7430</strain>
    </source>
</reference>
<comment type="caution">
    <text evidence="1">The sequence shown here is derived from an EMBL/GenBank/DDBJ whole genome shotgun (WGS) entry which is preliminary data.</text>
</comment>
<sequence>MSEWYTNIAGGDARVGAQIGKVEGNVTVGSPQFHEGGLRTQVAELRSAMRRAVETGALEAEIRKAAEAELTEVDAYLEHGDEKQRGKMVLALKKVRGLLGDVADVASIAAVALTIGQGLS</sequence>
<dbReference type="RefSeq" id="WP_189139596.1">
    <property type="nucleotide sequence ID" value="NZ_BMNK01000005.1"/>
</dbReference>
<accession>A0A918A5M7</accession>
<reference evidence="1" key="2">
    <citation type="submission" date="2020-09" db="EMBL/GenBank/DDBJ databases">
        <authorList>
            <person name="Sun Q."/>
            <person name="Zhou Y."/>
        </authorList>
    </citation>
    <scope>NUCLEOTIDE SEQUENCE</scope>
    <source>
        <strain evidence="1">CGMCC 4.7430</strain>
    </source>
</reference>
<name>A0A918A5M7_9ACTN</name>